<feature type="region of interest" description="Disordered" evidence="1">
    <location>
        <begin position="1"/>
        <end position="21"/>
    </location>
</feature>
<evidence type="ECO:0000313" key="3">
    <source>
        <dbReference type="Proteomes" id="UP000188268"/>
    </source>
</evidence>
<proteinExistence type="predicted"/>
<organism evidence="2 3">
    <name type="scientific">Corchorus capsularis</name>
    <name type="common">Jute</name>
    <dbReference type="NCBI Taxonomy" id="210143"/>
    <lineage>
        <taxon>Eukaryota</taxon>
        <taxon>Viridiplantae</taxon>
        <taxon>Streptophyta</taxon>
        <taxon>Embryophyta</taxon>
        <taxon>Tracheophyta</taxon>
        <taxon>Spermatophyta</taxon>
        <taxon>Magnoliopsida</taxon>
        <taxon>eudicotyledons</taxon>
        <taxon>Gunneridae</taxon>
        <taxon>Pentapetalae</taxon>
        <taxon>rosids</taxon>
        <taxon>malvids</taxon>
        <taxon>Malvales</taxon>
        <taxon>Malvaceae</taxon>
        <taxon>Grewioideae</taxon>
        <taxon>Apeibeae</taxon>
        <taxon>Corchorus</taxon>
    </lineage>
</organism>
<dbReference type="AlphaFoldDB" id="A0A1R3FZ96"/>
<feature type="compositionally biased region" description="Low complexity" evidence="1">
    <location>
        <begin position="9"/>
        <end position="21"/>
    </location>
</feature>
<keyword evidence="3" id="KW-1185">Reference proteome</keyword>
<gene>
    <name evidence="2" type="ORF">CCACVL1_29970</name>
</gene>
<sequence>MSRAHYWTSLRGSPSSSSTASRFKRQCCRCRVRAVVGLVSTGGAEEVAEANF</sequence>
<dbReference type="Gramene" id="OMO51152">
    <property type="protein sequence ID" value="OMO51152"/>
    <property type="gene ID" value="CCACVL1_29970"/>
</dbReference>
<accession>A0A1R3FZ96</accession>
<name>A0A1R3FZ96_COCAP</name>
<protein>
    <submittedName>
        <fullName evidence="2">Uncharacterized protein</fullName>
    </submittedName>
</protein>
<reference evidence="2 3" key="1">
    <citation type="submission" date="2013-09" db="EMBL/GenBank/DDBJ databases">
        <title>Corchorus capsularis genome sequencing.</title>
        <authorList>
            <person name="Alam M."/>
            <person name="Haque M.S."/>
            <person name="Islam M.S."/>
            <person name="Emdad E.M."/>
            <person name="Islam M.M."/>
            <person name="Ahmed B."/>
            <person name="Halim A."/>
            <person name="Hossen Q.M.M."/>
            <person name="Hossain M.Z."/>
            <person name="Ahmed R."/>
            <person name="Khan M.M."/>
            <person name="Islam R."/>
            <person name="Rashid M.M."/>
            <person name="Khan S.A."/>
            <person name="Rahman M.S."/>
            <person name="Alam M."/>
        </authorList>
    </citation>
    <scope>NUCLEOTIDE SEQUENCE [LARGE SCALE GENOMIC DNA]</scope>
    <source>
        <strain evidence="3">cv. CVL-1</strain>
        <tissue evidence="2">Whole seedling</tissue>
    </source>
</reference>
<evidence type="ECO:0000256" key="1">
    <source>
        <dbReference type="SAM" id="MobiDB-lite"/>
    </source>
</evidence>
<comment type="caution">
    <text evidence="2">The sequence shown here is derived from an EMBL/GenBank/DDBJ whole genome shotgun (WGS) entry which is preliminary data.</text>
</comment>
<evidence type="ECO:0000313" key="2">
    <source>
        <dbReference type="EMBL" id="OMO51152.1"/>
    </source>
</evidence>
<dbReference type="Proteomes" id="UP000188268">
    <property type="component" value="Unassembled WGS sequence"/>
</dbReference>
<dbReference type="EMBL" id="AWWV01015931">
    <property type="protein sequence ID" value="OMO51152.1"/>
    <property type="molecule type" value="Genomic_DNA"/>
</dbReference>